<dbReference type="InterPro" id="IPR000971">
    <property type="entry name" value="Globin"/>
</dbReference>
<evidence type="ECO:0000256" key="6">
    <source>
        <dbReference type="ARBA" id="ARBA00022857"/>
    </source>
</evidence>
<evidence type="ECO:0000256" key="1">
    <source>
        <dbReference type="ARBA" id="ARBA00001970"/>
    </source>
</evidence>
<dbReference type="RefSeq" id="WP_132406855.1">
    <property type="nucleotide sequence ID" value="NZ_SMKA01000053.1"/>
</dbReference>
<comment type="catalytic activity">
    <reaction evidence="9">
        <text>2 nitric oxide + NADH + 2 O2 = 2 nitrate + NAD(+) + H(+)</text>
        <dbReference type="Rhea" id="RHEA:19469"/>
        <dbReference type="ChEBI" id="CHEBI:15378"/>
        <dbReference type="ChEBI" id="CHEBI:15379"/>
        <dbReference type="ChEBI" id="CHEBI:16480"/>
        <dbReference type="ChEBI" id="CHEBI:17632"/>
        <dbReference type="ChEBI" id="CHEBI:57540"/>
        <dbReference type="ChEBI" id="CHEBI:57945"/>
        <dbReference type="EC" id="1.14.12.17"/>
    </reaction>
</comment>
<reference evidence="15 16" key="1">
    <citation type="submission" date="2019-03" db="EMBL/GenBank/DDBJ databases">
        <title>Draft genome sequences of novel Actinobacteria.</title>
        <authorList>
            <person name="Sahin N."/>
            <person name="Ay H."/>
            <person name="Saygin H."/>
        </authorList>
    </citation>
    <scope>NUCLEOTIDE SEQUENCE [LARGE SCALE GENOMIC DNA]</scope>
    <source>
        <strain evidence="15 16">JCM 30547</strain>
    </source>
</reference>
<dbReference type="InterPro" id="IPR009050">
    <property type="entry name" value="Globin-like_sf"/>
</dbReference>
<dbReference type="EMBL" id="SMKA01000053">
    <property type="protein sequence ID" value="TDC29866.1"/>
    <property type="molecule type" value="Genomic_DNA"/>
</dbReference>
<dbReference type="SUPFAM" id="SSF52343">
    <property type="entry name" value="Ferredoxin reductase-like, C-terminal NADP-linked domain"/>
    <property type="match status" value="1"/>
</dbReference>
<dbReference type="SUPFAM" id="SSF63380">
    <property type="entry name" value="Riboflavin synthase domain-like"/>
    <property type="match status" value="1"/>
</dbReference>
<comment type="catalytic activity">
    <reaction evidence="10">
        <text>2 nitric oxide + NADPH + 2 O2 = 2 nitrate + NADP(+) + H(+)</text>
        <dbReference type="Rhea" id="RHEA:19465"/>
        <dbReference type="ChEBI" id="CHEBI:15378"/>
        <dbReference type="ChEBI" id="CHEBI:15379"/>
        <dbReference type="ChEBI" id="CHEBI:16480"/>
        <dbReference type="ChEBI" id="CHEBI:17632"/>
        <dbReference type="ChEBI" id="CHEBI:57783"/>
        <dbReference type="ChEBI" id="CHEBI:58349"/>
        <dbReference type="EC" id="1.14.12.17"/>
    </reaction>
</comment>
<dbReference type="GO" id="GO:0005344">
    <property type="term" value="F:oxygen carrier activity"/>
    <property type="evidence" value="ECO:0007669"/>
    <property type="project" value="UniProtKB-KW"/>
</dbReference>
<dbReference type="PANTHER" id="PTHR47354">
    <property type="entry name" value="NADH OXIDOREDUCTASE HCR"/>
    <property type="match status" value="1"/>
</dbReference>
<keyword evidence="16" id="KW-1185">Reference proteome</keyword>
<comment type="similarity">
    <text evidence="3">In the C-terminal section; belongs to the flavoprotein pyridine nucleotide cytochrome reductase family.</text>
</comment>
<keyword evidence="5" id="KW-0001">2Fe-2S</keyword>
<dbReference type="InterPro" id="IPR039261">
    <property type="entry name" value="FNR_nucleotide-bd"/>
</dbReference>
<comment type="cofactor">
    <cofactor evidence="2">
        <name>FAD</name>
        <dbReference type="ChEBI" id="CHEBI:57692"/>
    </cofactor>
</comment>
<dbReference type="Gene3D" id="1.10.490.10">
    <property type="entry name" value="Globins"/>
    <property type="match status" value="1"/>
</dbReference>
<evidence type="ECO:0000259" key="14">
    <source>
        <dbReference type="PROSITE" id="PS51384"/>
    </source>
</evidence>
<evidence type="ECO:0000313" key="15">
    <source>
        <dbReference type="EMBL" id="TDC29866.1"/>
    </source>
</evidence>
<dbReference type="PRINTS" id="PR00410">
    <property type="entry name" value="PHEHYDRXLASE"/>
</dbReference>
<gene>
    <name evidence="15" type="ORF">E1261_14625</name>
</gene>
<protein>
    <recommendedName>
        <fullName evidence="4">nitric oxide dioxygenase</fullName>
        <ecNumber evidence="4">1.14.12.17</ecNumber>
    </recommendedName>
</protein>
<feature type="domain" description="Globin" evidence="13">
    <location>
        <begin position="1"/>
        <end position="131"/>
    </location>
</feature>
<comment type="cofactor">
    <cofactor evidence="1">
        <name>heme b</name>
        <dbReference type="ChEBI" id="CHEBI:60344"/>
    </cofactor>
</comment>
<keyword evidence="11" id="KW-0561">Oxygen transport</keyword>
<evidence type="ECO:0000256" key="12">
    <source>
        <dbReference type="SAM" id="MobiDB-lite"/>
    </source>
</evidence>
<dbReference type="Proteomes" id="UP000295075">
    <property type="component" value="Unassembled WGS sequence"/>
</dbReference>
<dbReference type="InterPro" id="IPR017927">
    <property type="entry name" value="FAD-bd_FR_type"/>
</dbReference>
<feature type="compositionally biased region" description="Low complexity" evidence="12">
    <location>
        <begin position="399"/>
        <end position="409"/>
    </location>
</feature>
<dbReference type="GO" id="GO:0008941">
    <property type="term" value="F:nitric oxide dioxygenase NAD(P)H activity"/>
    <property type="evidence" value="ECO:0007669"/>
    <property type="project" value="UniProtKB-EC"/>
</dbReference>
<dbReference type="Pfam" id="PF00970">
    <property type="entry name" value="FAD_binding_6"/>
    <property type="match status" value="1"/>
</dbReference>
<keyword evidence="11" id="KW-0479">Metal-binding</keyword>
<evidence type="ECO:0000256" key="4">
    <source>
        <dbReference type="ARBA" id="ARBA00012229"/>
    </source>
</evidence>
<dbReference type="PANTHER" id="PTHR47354:SF5">
    <property type="entry name" value="PROTEIN RFBI"/>
    <property type="match status" value="1"/>
</dbReference>
<proteinExistence type="inferred from homology"/>
<comment type="similarity">
    <text evidence="11">Belongs to the globin family.</text>
</comment>
<dbReference type="PROSITE" id="PS51384">
    <property type="entry name" value="FAD_FR"/>
    <property type="match status" value="1"/>
</dbReference>
<keyword evidence="7" id="KW-0411">Iron-sulfur</keyword>
<dbReference type="CDD" id="cd19753">
    <property type="entry name" value="Mb-like_oxidoreductase"/>
    <property type="match status" value="1"/>
</dbReference>
<dbReference type="Gene3D" id="3.40.50.80">
    <property type="entry name" value="Nucleotide-binding domain of ferredoxin-NADP reductase (FNR) module"/>
    <property type="match status" value="1"/>
</dbReference>
<feature type="domain" description="FAD-binding FR-type" evidence="14">
    <location>
        <begin position="138"/>
        <end position="238"/>
    </location>
</feature>
<dbReference type="Pfam" id="PF00042">
    <property type="entry name" value="Globin"/>
    <property type="match status" value="1"/>
</dbReference>
<dbReference type="EC" id="1.14.12.17" evidence="4"/>
<dbReference type="InterPro" id="IPR001433">
    <property type="entry name" value="OxRdtase_FAD/NAD-bd"/>
</dbReference>
<evidence type="ECO:0000256" key="9">
    <source>
        <dbReference type="ARBA" id="ARBA00048649"/>
    </source>
</evidence>
<keyword evidence="11" id="KW-0813">Transport</keyword>
<dbReference type="GO" id="GO:0019825">
    <property type="term" value="F:oxygen binding"/>
    <property type="evidence" value="ECO:0007669"/>
    <property type="project" value="InterPro"/>
</dbReference>
<dbReference type="Pfam" id="PF00175">
    <property type="entry name" value="NAD_binding_1"/>
    <property type="match status" value="1"/>
</dbReference>
<dbReference type="GO" id="GO:0051537">
    <property type="term" value="F:2 iron, 2 sulfur cluster binding"/>
    <property type="evidence" value="ECO:0007669"/>
    <property type="project" value="UniProtKB-KW"/>
</dbReference>
<evidence type="ECO:0000256" key="3">
    <source>
        <dbReference type="ARBA" id="ARBA00006401"/>
    </source>
</evidence>
<dbReference type="Gene3D" id="2.40.30.10">
    <property type="entry name" value="Translation factors"/>
    <property type="match status" value="1"/>
</dbReference>
<sequence>MDAYALQRSWDQVTTHGDQVPLYFYSHLFVSHPEVRTMFPLSMSNQRDKFVGALGRIVSHADQIEKDANFLRHLGRDHRKYAVLAEHYDVVGASLCATLMHFLGSEWDEELAGHWTAAYQVVARIMVEAAEMSSESSPDYWEADVVSAERRTMDLTLLTVRPRSPFQFRPGQSVSMEVPQRPRQWRYFSPANAPRADNSIDLHVQQIDGGQVSPAVVRSLKAGDTVKLGAPVGERLTRCEGDPRELLLVAGGTGLAPLLAVLEQIDNEWQRSGIGPMVHLLHGVRMPWHLYDRPRLRQLAQIRPWFEYTEVVSDDASYPGTRGKVGTVAARQLLIGRTAMVCGGPQMVAHTLEQLAAAGMQPEHIQYEHFYYAAAGEHAAGQETPSDDQQAQPQPPRIAVPDVPDAPGDPGRGLPAADARSRRGQGLRIPRSAG</sequence>
<feature type="region of interest" description="Disordered" evidence="12">
    <location>
        <begin position="378"/>
        <end position="434"/>
    </location>
</feature>
<evidence type="ECO:0000256" key="5">
    <source>
        <dbReference type="ARBA" id="ARBA00022714"/>
    </source>
</evidence>
<dbReference type="InterPro" id="IPR008333">
    <property type="entry name" value="Cbr1-like_FAD-bd_dom"/>
</dbReference>
<dbReference type="InterPro" id="IPR050415">
    <property type="entry name" value="MRET"/>
</dbReference>
<evidence type="ECO:0000256" key="11">
    <source>
        <dbReference type="RuleBase" id="RU000356"/>
    </source>
</evidence>
<evidence type="ECO:0000313" key="16">
    <source>
        <dbReference type="Proteomes" id="UP000295075"/>
    </source>
</evidence>
<dbReference type="CDD" id="cd06187">
    <property type="entry name" value="O2ase_reductase_like"/>
    <property type="match status" value="1"/>
</dbReference>
<organism evidence="15 16">
    <name type="scientific">Kribbella albertanoniae</name>
    <dbReference type="NCBI Taxonomy" id="1266829"/>
    <lineage>
        <taxon>Bacteria</taxon>
        <taxon>Bacillati</taxon>
        <taxon>Actinomycetota</taxon>
        <taxon>Actinomycetes</taxon>
        <taxon>Propionibacteriales</taxon>
        <taxon>Kribbellaceae</taxon>
        <taxon>Kribbella</taxon>
    </lineage>
</organism>
<evidence type="ECO:0000256" key="8">
    <source>
        <dbReference type="ARBA" id="ARBA00023027"/>
    </source>
</evidence>
<dbReference type="SUPFAM" id="SSF46458">
    <property type="entry name" value="Globin-like"/>
    <property type="match status" value="1"/>
</dbReference>
<dbReference type="InterPro" id="IPR012292">
    <property type="entry name" value="Globin/Proto"/>
</dbReference>
<dbReference type="AlphaFoldDB" id="A0A4R4Q450"/>
<dbReference type="PROSITE" id="PS01033">
    <property type="entry name" value="GLOBIN"/>
    <property type="match status" value="1"/>
</dbReference>
<evidence type="ECO:0000256" key="2">
    <source>
        <dbReference type="ARBA" id="ARBA00001974"/>
    </source>
</evidence>
<keyword evidence="11" id="KW-0349">Heme</keyword>
<keyword evidence="11" id="KW-0408">Iron</keyword>
<keyword evidence="8" id="KW-0520">NAD</keyword>
<evidence type="ECO:0000256" key="7">
    <source>
        <dbReference type="ARBA" id="ARBA00023014"/>
    </source>
</evidence>
<dbReference type="OrthoDB" id="3213438at2"/>
<evidence type="ECO:0000259" key="13">
    <source>
        <dbReference type="PROSITE" id="PS01033"/>
    </source>
</evidence>
<comment type="caution">
    <text evidence="15">The sequence shown here is derived from an EMBL/GenBank/DDBJ whole genome shotgun (WGS) entry which is preliminary data.</text>
</comment>
<dbReference type="GO" id="GO:0020037">
    <property type="term" value="F:heme binding"/>
    <property type="evidence" value="ECO:0007669"/>
    <property type="project" value="InterPro"/>
</dbReference>
<name>A0A4R4Q450_9ACTN</name>
<keyword evidence="6" id="KW-0521">NADP</keyword>
<accession>A0A4R4Q450</accession>
<evidence type="ECO:0000256" key="10">
    <source>
        <dbReference type="ARBA" id="ARBA00049433"/>
    </source>
</evidence>
<dbReference type="InterPro" id="IPR017938">
    <property type="entry name" value="Riboflavin_synthase-like_b-brl"/>
</dbReference>